<dbReference type="InterPro" id="IPR041698">
    <property type="entry name" value="Methyltransf_25"/>
</dbReference>
<dbReference type="SUPFAM" id="SSF53335">
    <property type="entry name" value="S-adenosyl-L-methionine-dependent methyltransferases"/>
    <property type="match status" value="1"/>
</dbReference>
<name>A0A1I1TUV2_9ACTN</name>
<dbReference type="GO" id="GO:0008168">
    <property type="term" value="F:methyltransferase activity"/>
    <property type="evidence" value="ECO:0007669"/>
    <property type="project" value="UniProtKB-KW"/>
</dbReference>
<dbReference type="EMBL" id="FOLM01000020">
    <property type="protein sequence ID" value="SFD59340.1"/>
    <property type="molecule type" value="Genomic_DNA"/>
</dbReference>
<keyword evidence="2" id="KW-0489">Methyltransferase</keyword>
<dbReference type="OrthoDB" id="9786503at2"/>
<keyword evidence="3" id="KW-1185">Reference proteome</keyword>
<feature type="domain" description="Methyltransferase" evidence="1">
    <location>
        <begin position="38"/>
        <end position="138"/>
    </location>
</feature>
<dbReference type="PANTHER" id="PTHR42912">
    <property type="entry name" value="METHYLTRANSFERASE"/>
    <property type="match status" value="1"/>
</dbReference>
<dbReference type="Gene3D" id="3.40.50.150">
    <property type="entry name" value="Vaccinia Virus protein VP39"/>
    <property type="match status" value="1"/>
</dbReference>
<dbReference type="GO" id="GO:0032259">
    <property type="term" value="P:methylation"/>
    <property type="evidence" value="ECO:0007669"/>
    <property type="project" value="UniProtKB-KW"/>
</dbReference>
<dbReference type="RefSeq" id="WP_093841213.1">
    <property type="nucleotide sequence ID" value="NZ_FOLM01000020.1"/>
</dbReference>
<dbReference type="AlphaFoldDB" id="A0A1I1TUV2"/>
<dbReference type="Pfam" id="PF13649">
    <property type="entry name" value="Methyltransf_25"/>
    <property type="match status" value="1"/>
</dbReference>
<sequence length="211" mass="22511">MDSRAWDERYAAAELVWGREPNRWVARETAGLPPGRALDLAAGEGRNALWLAGRGWRVTAADFSAVAVERGRKLAAAGPPEAAGRVGWVRADVTEAGSWAEWGRGNGFDLVLISYLHLPPGPRREVWRRAARVLAPGGTLLVIGHDATNIEAGTGGPQDPEVLYSPDEVVSALAGSGLRTVLAERVRRPVEGAARDAVDALVRLRSEPSDG</sequence>
<dbReference type="InterPro" id="IPR029063">
    <property type="entry name" value="SAM-dependent_MTases_sf"/>
</dbReference>
<dbReference type="Proteomes" id="UP000199207">
    <property type="component" value="Unassembled WGS sequence"/>
</dbReference>
<keyword evidence="2" id="KW-0808">Transferase</keyword>
<reference evidence="2 3" key="1">
    <citation type="submission" date="2016-10" db="EMBL/GenBank/DDBJ databases">
        <authorList>
            <person name="de Groot N.N."/>
        </authorList>
    </citation>
    <scope>NUCLEOTIDE SEQUENCE [LARGE SCALE GENOMIC DNA]</scope>
    <source>
        <strain evidence="2 3">CGMCC 4.5739</strain>
    </source>
</reference>
<evidence type="ECO:0000259" key="1">
    <source>
        <dbReference type="Pfam" id="PF13649"/>
    </source>
</evidence>
<protein>
    <submittedName>
        <fullName evidence="2">Methyltransferase domain-containing protein</fullName>
    </submittedName>
</protein>
<evidence type="ECO:0000313" key="2">
    <source>
        <dbReference type="EMBL" id="SFD59340.1"/>
    </source>
</evidence>
<evidence type="ECO:0000313" key="3">
    <source>
        <dbReference type="Proteomes" id="UP000199207"/>
    </source>
</evidence>
<proteinExistence type="predicted"/>
<dbReference type="CDD" id="cd02440">
    <property type="entry name" value="AdoMet_MTases"/>
    <property type="match status" value="1"/>
</dbReference>
<dbReference type="InterPro" id="IPR050508">
    <property type="entry name" value="Methyltransf_Superfamily"/>
</dbReference>
<accession>A0A1I1TUV2</accession>
<dbReference type="STRING" id="910347.SAMN05421773_12029"/>
<gene>
    <name evidence="2" type="ORF">SAMN05421773_12029</name>
</gene>
<organism evidence="2 3">
    <name type="scientific">Streptomyces aidingensis</name>
    <dbReference type="NCBI Taxonomy" id="910347"/>
    <lineage>
        <taxon>Bacteria</taxon>
        <taxon>Bacillati</taxon>
        <taxon>Actinomycetota</taxon>
        <taxon>Actinomycetes</taxon>
        <taxon>Kitasatosporales</taxon>
        <taxon>Streptomycetaceae</taxon>
        <taxon>Streptomyces</taxon>
    </lineage>
</organism>